<evidence type="ECO:0000313" key="6">
    <source>
        <dbReference type="EMBL" id="CAJ54965.1"/>
    </source>
</evidence>
<evidence type="ECO:0000256" key="2">
    <source>
        <dbReference type="ARBA" id="ARBA00022692"/>
    </source>
</evidence>
<keyword evidence="7" id="KW-1185">Reference proteome</keyword>
<proteinExistence type="inferred from homology"/>
<keyword evidence="3 5" id="KW-1133">Transmembrane helix</keyword>
<comment type="similarity">
    <text evidence="5">Belongs to the 4-toluene sulfonate uptake permease (TSUP) (TC 2.A.102) family.</text>
</comment>
<dbReference type="KEGG" id="lip:LI0911"/>
<keyword evidence="5" id="KW-1003">Cell membrane</keyword>
<feature type="transmembrane region" description="Helical" evidence="5">
    <location>
        <begin position="77"/>
        <end position="100"/>
    </location>
</feature>
<comment type="subcellular location">
    <subcellularLocation>
        <location evidence="5">Cell membrane</location>
        <topology evidence="5">Multi-pass membrane protein</topology>
    </subcellularLocation>
    <subcellularLocation>
        <location evidence="1">Membrane</location>
        <topology evidence="1">Multi-pass membrane protein</topology>
    </subcellularLocation>
</comment>
<evidence type="ECO:0000256" key="4">
    <source>
        <dbReference type="ARBA" id="ARBA00023136"/>
    </source>
</evidence>
<dbReference type="RefSeq" id="WP_011526994.1">
    <property type="nucleotide sequence ID" value="NC_008011.1"/>
</dbReference>
<dbReference type="HOGENOM" id="CLU_076046_0_0_7"/>
<feature type="transmembrane region" description="Helical" evidence="5">
    <location>
        <begin position="214"/>
        <end position="242"/>
    </location>
</feature>
<evidence type="ECO:0000256" key="1">
    <source>
        <dbReference type="ARBA" id="ARBA00004141"/>
    </source>
</evidence>
<feature type="transmembrane region" description="Helical" evidence="5">
    <location>
        <begin position="12"/>
        <end position="38"/>
    </location>
</feature>
<dbReference type="Proteomes" id="UP000002430">
    <property type="component" value="Chromosome"/>
</dbReference>
<dbReference type="OrthoDB" id="9788634at2"/>
<dbReference type="Pfam" id="PF01925">
    <property type="entry name" value="TauE"/>
    <property type="match status" value="1"/>
</dbReference>
<dbReference type="EMBL" id="AM180252">
    <property type="protein sequence ID" value="CAJ54965.1"/>
    <property type="molecule type" value="Genomic_DNA"/>
</dbReference>
<reference evidence="6 7" key="1">
    <citation type="submission" date="2005-11" db="EMBL/GenBank/DDBJ databases">
        <title>The complete genome sequence of Lawsonia intracellularis: the causative agent of proliferative enteropathy.</title>
        <authorList>
            <person name="Kaur K."/>
            <person name="Zhang Q."/>
            <person name="Beckler D."/>
            <person name="Munir S."/>
            <person name="Li L."/>
            <person name="Kinsley K."/>
            <person name="Herron L."/>
            <person name="Peterson A."/>
            <person name="May B."/>
            <person name="Singh S."/>
            <person name="Gebhart C."/>
            <person name="Kapur V."/>
        </authorList>
    </citation>
    <scope>NUCLEOTIDE SEQUENCE [LARGE SCALE GENOMIC DNA]</scope>
    <source>
        <strain evidence="6 7">PHE/MN1-00</strain>
    </source>
</reference>
<feature type="transmembrane region" description="Helical" evidence="5">
    <location>
        <begin position="112"/>
        <end position="134"/>
    </location>
</feature>
<keyword evidence="2 5" id="KW-0812">Transmembrane</keyword>
<sequence>MYFPTAGVETSFFIPPLASFIVSFFMSMLGLSGAFLLIPFQISFLGYTNPSVSSTTQLYNVISNPVGALQYAREHRMIWPLAWIIIFGGIPGVMVGALIRITYLSDSQSFKIFVATVLLIIGAKLTQSLLSSFFPKKSIHPLINIKSSSTKVIQKSLRQISYTYANNSYTFSVIKTFLLSLLVGIIGGIYGIGGSAIIVPFLTSIFGLPIHTIAGAALMGSGVISVISVLFYSFLALLYPNISVAPDLLLALLFGIGGIIGMYLGAYCQKFIPGIWLKLFMILVIFSVAVKYTLDYFQ</sequence>
<dbReference type="AlphaFoldDB" id="Q1MPW2"/>
<feature type="transmembrane region" description="Helical" evidence="5">
    <location>
        <begin position="177"/>
        <end position="202"/>
    </location>
</feature>
<organism evidence="6 7">
    <name type="scientific">Lawsonia intracellularis (strain PHE/MN1-00)</name>
    <dbReference type="NCBI Taxonomy" id="363253"/>
    <lineage>
        <taxon>Bacteria</taxon>
        <taxon>Pseudomonadati</taxon>
        <taxon>Thermodesulfobacteriota</taxon>
        <taxon>Desulfovibrionia</taxon>
        <taxon>Desulfovibrionales</taxon>
        <taxon>Desulfovibrionaceae</taxon>
        <taxon>Lawsonia</taxon>
    </lineage>
</organism>
<evidence type="ECO:0000256" key="3">
    <source>
        <dbReference type="ARBA" id="ARBA00022989"/>
    </source>
</evidence>
<dbReference type="STRING" id="363253.LI0911"/>
<dbReference type="eggNOG" id="COG0730">
    <property type="taxonomic scope" value="Bacteria"/>
</dbReference>
<protein>
    <recommendedName>
        <fullName evidence="5">Probable membrane transporter protein</fullName>
    </recommendedName>
</protein>
<dbReference type="PANTHER" id="PTHR43483:SF3">
    <property type="entry name" value="MEMBRANE TRANSPORTER PROTEIN HI_0806-RELATED"/>
    <property type="match status" value="1"/>
</dbReference>
<accession>Q1MPW2</accession>
<dbReference type="GO" id="GO:0005886">
    <property type="term" value="C:plasma membrane"/>
    <property type="evidence" value="ECO:0007669"/>
    <property type="project" value="UniProtKB-SubCell"/>
</dbReference>
<feature type="transmembrane region" description="Helical" evidence="5">
    <location>
        <begin position="275"/>
        <end position="294"/>
    </location>
</feature>
<dbReference type="InterPro" id="IPR002781">
    <property type="entry name" value="TM_pro_TauE-like"/>
</dbReference>
<keyword evidence="4 5" id="KW-0472">Membrane</keyword>
<dbReference type="PANTHER" id="PTHR43483">
    <property type="entry name" value="MEMBRANE TRANSPORTER PROTEIN HI_0806-RELATED"/>
    <property type="match status" value="1"/>
</dbReference>
<gene>
    <name evidence="6" type="ordered locus">LI0911</name>
</gene>
<feature type="transmembrane region" description="Helical" evidence="5">
    <location>
        <begin position="248"/>
        <end position="268"/>
    </location>
</feature>
<evidence type="ECO:0000313" key="7">
    <source>
        <dbReference type="Proteomes" id="UP000002430"/>
    </source>
</evidence>
<name>Q1MPW2_LAWIP</name>
<evidence type="ECO:0000256" key="5">
    <source>
        <dbReference type="RuleBase" id="RU363041"/>
    </source>
</evidence>